<dbReference type="PANTHER" id="PTHR30287">
    <property type="entry name" value="MEMBRANE COMPONENT OF PREDICTED ABC SUPERFAMILY METABOLITE UPTAKE TRANSPORTER"/>
    <property type="match status" value="1"/>
</dbReference>
<keyword evidence="4 6" id="KW-1133">Transmembrane helix</keyword>
<reference evidence="8 9" key="1">
    <citation type="submission" date="2020-08" db="EMBL/GenBank/DDBJ databases">
        <title>Genome public.</title>
        <authorList>
            <person name="Liu C."/>
            <person name="Sun Q."/>
        </authorList>
    </citation>
    <scope>NUCLEOTIDE SEQUENCE [LARGE SCALE GENOMIC DNA]</scope>
    <source>
        <strain evidence="8 9">NSJ-71</strain>
    </source>
</reference>
<evidence type="ECO:0000256" key="4">
    <source>
        <dbReference type="ARBA" id="ARBA00022989"/>
    </source>
</evidence>
<dbReference type="Pfam" id="PF02687">
    <property type="entry name" value="FtsX"/>
    <property type="match status" value="2"/>
</dbReference>
<dbReference type="Proteomes" id="UP000636755">
    <property type="component" value="Unassembled WGS sequence"/>
</dbReference>
<feature type="transmembrane region" description="Helical" evidence="6">
    <location>
        <begin position="713"/>
        <end position="731"/>
    </location>
</feature>
<feature type="transmembrane region" description="Helical" evidence="6">
    <location>
        <begin position="618"/>
        <end position="638"/>
    </location>
</feature>
<keyword evidence="3 6" id="KW-0812">Transmembrane</keyword>
<evidence type="ECO:0000313" key="9">
    <source>
        <dbReference type="Proteomes" id="UP000636755"/>
    </source>
</evidence>
<dbReference type="InterPro" id="IPR038766">
    <property type="entry name" value="Membrane_comp_ABC_pdt"/>
</dbReference>
<protein>
    <submittedName>
        <fullName evidence="8">ABC transporter permease</fullName>
    </submittedName>
</protein>
<sequence>MKNPLNKRLPRELKGDIGKYIVIFIFLVATIGVVSGFLVAGTSMKTAFDESFDKNNIEDGNFVLESKMTDDLKTKLEDEDLTLYDNFYKEETYKSSTYRIYKMRNDVDKIELFDGEFPKADNEIALDRLFSENNDIKIGDKVTLDGKEYKVSGYVAFSDYTSLFKSNTDMMFDAQNFTVATVTDNAFDKISDKNLNYCYSYTFNDASYSEQEKHDKNTDIKELIAKNAELKNFIAEPDNQAIHFSGDDIGSDTSMMITLLYIVIAIMAFVFAVTTSNTIEKESAVIGTLRASGYTRGELLRHYLVLPVIVTLIGAVLGNILGYSVFKNVIADIYYGSYSLGPYVTLWNAYAFFITTVVPCIIMVLVNIFILSKKLSLSPLKFLRHDLSKKEKKKVVKLPDFKFMTKFRLRVIFQNKSGYIVMFIGILFSNFILMFSLLLTPLVNNFKTEVIDNMICNYQYVLKVPVETDTKGAEKYAVTTLETDFENSDNSDEITVYGVDKDSDYVKAGFVDRNSAFVSEGVLEKFRLKVGDNLDLKTKYDDKTYRLTISGTYKYPASLAVFTDIENFRNEFEKSDDYFSGYFSDNEITDIDDKYIASKITQKDLTVVSDQMTDSMGGMIPIIVVFSVVLYMLLVYLISKVIIEKNANSVSIVKILGYQNGEITRLYIMSTAIVAILSVIISLPISYLFMKAIYSEIIRSFSGWLTFYIDPMVYVQMLVLGILAYAVVGALQFRKIKKIPMEEALKNAE</sequence>
<keyword evidence="2" id="KW-1003">Cell membrane</keyword>
<name>A0ABR7HKL4_9FIRM</name>
<evidence type="ECO:0000256" key="5">
    <source>
        <dbReference type="ARBA" id="ARBA00023136"/>
    </source>
</evidence>
<feature type="transmembrane region" description="Helical" evidence="6">
    <location>
        <begin position="666"/>
        <end position="693"/>
    </location>
</feature>
<evidence type="ECO:0000256" key="2">
    <source>
        <dbReference type="ARBA" id="ARBA00022475"/>
    </source>
</evidence>
<feature type="domain" description="ABC3 transporter permease C-terminal" evidence="7">
    <location>
        <begin position="258"/>
        <end position="373"/>
    </location>
</feature>
<comment type="caution">
    <text evidence="8">The sequence shown here is derived from an EMBL/GenBank/DDBJ whole genome shotgun (WGS) entry which is preliminary data.</text>
</comment>
<dbReference type="InterPro" id="IPR003838">
    <property type="entry name" value="ABC3_permease_C"/>
</dbReference>
<dbReference type="RefSeq" id="WP_186935221.1">
    <property type="nucleotide sequence ID" value="NZ_JACOPS010000002.1"/>
</dbReference>
<keyword evidence="5 6" id="KW-0472">Membrane</keyword>
<feature type="transmembrane region" description="Helical" evidence="6">
    <location>
        <begin position="255"/>
        <end position="273"/>
    </location>
</feature>
<evidence type="ECO:0000313" key="8">
    <source>
        <dbReference type="EMBL" id="MBC5728017.1"/>
    </source>
</evidence>
<dbReference type="EMBL" id="JACOPS010000002">
    <property type="protein sequence ID" value="MBC5728017.1"/>
    <property type="molecule type" value="Genomic_DNA"/>
</dbReference>
<feature type="domain" description="ABC3 transporter permease C-terminal" evidence="7">
    <location>
        <begin position="622"/>
        <end position="740"/>
    </location>
</feature>
<proteinExistence type="predicted"/>
<comment type="subcellular location">
    <subcellularLocation>
        <location evidence="1">Cell membrane</location>
        <topology evidence="1">Multi-pass membrane protein</topology>
    </subcellularLocation>
</comment>
<feature type="transmembrane region" description="Helical" evidence="6">
    <location>
        <begin position="303"/>
        <end position="326"/>
    </location>
</feature>
<evidence type="ECO:0000256" key="3">
    <source>
        <dbReference type="ARBA" id="ARBA00022692"/>
    </source>
</evidence>
<accession>A0ABR7HKL4</accession>
<gene>
    <name evidence="8" type="ORF">H8R91_05685</name>
</gene>
<evidence type="ECO:0000259" key="7">
    <source>
        <dbReference type="Pfam" id="PF02687"/>
    </source>
</evidence>
<organism evidence="8 9">
    <name type="scientific">Ruminococcus intestinalis</name>
    <dbReference type="NCBI Taxonomy" id="2763066"/>
    <lineage>
        <taxon>Bacteria</taxon>
        <taxon>Bacillati</taxon>
        <taxon>Bacillota</taxon>
        <taxon>Clostridia</taxon>
        <taxon>Eubacteriales</taxon>
        <taxon>Oscillospiraceae</taxon>
        <taxon>Ruminococcus</taxon>
    </lineage>
</organism>
<feature type="transmembrane region" description="Helical" evidence="6">
    <location>
        <begin position="20"/>
        <end position="40"/>
    </location>
</feature>
<feature type="transmembrane region" description="Helical" evidence="6">
    <location>
        <begin position="418"/>
        <end position="439"/>
    </location>
</feature>
<evidence type="ECO:0000256" key="1">
    <source>
        <dbReference type="ARBA" id="ARBA00004651"/>
    </source>
</evidence>
<evidence type="ECO:0000256" key="6">
    <source>
        <dbReference type="SAM" id="Phobius"/>
    </source>
</evidence>
<keyword evidence="9" id="KW-1185">Reference proteome</keyword>
<feature type="transmembrane region" description="Helical" evidence="6">
    <location>
        <begin position="346"/>
        <end position="371"/>
    </location>
</feature>
<dbReference type="PANTHER" id="PTHR30287:SF2">
    <property type="entry name" value="BLL1001 PROTEIN"/>
    <property type="match status" value="1"/>
</dbReference>